<feature type="compositionally biased region" description="Basic and acidic residues" evidence="1">
    <location>
        <begin position="353"/>
        <end position="362"/>
    </location>
</feature>
<gene>
    <name evidence="3" type="ORF">LCGC14_2183450</name>
</gene>
<dbReference type="InterPro" id="IPR006497">
    <property type="entry name" value="Phage_lambda_VrpO_N"/>
</dbReference>
<organism evidence="3">
    <name type="scientific">marine sediment metagenome</name>
    <dbReference type="NCBI Taxonomy" id="412755"/>
    <lineage>
        <taxon>unclassified sequences</taxon>
        <taxon>metagenomes</taxon>
        <taxon>ecological metagenomes</taxon>
    </lineage>
</organism>
<feature type="domain" description="Bacteriophage lambda Replication protein O N-terminal" evidence="2">
    <location>
        <begin position="37"/>
        <end position="126"/>
    </location>
</feature>
<comment type="caution">
    <text evidence="3">The sequence shown here is derived from an EMBL/GenBank/DDBJ whole genome shotgun (WGS) entry which is preliminary data.</text>
</comment>
<dbReference type="InterPro" id="IPR036388">
    <property type="entry name" value="WH-like_DNA-bd_sf"/>
</dbReference>
<dbReference type="GO" id="GO:0006260">
    <property type="term" value="P:DNA replication"/>
    <property type="evidence" value="ECO:0007669"/>
    <property type="project" value="InterPro"/>
</dbReference>
<name>A0A0F9E8M7_9ZZZZ</name>
<reference evidence="3" key="1">
    <citation type="journal article" date="2015" name="Nature">
        <title>Complex archaea that bridge the gap between prokaryotes and eukaryotes.</title>
        <authorList>
            <person name="Spang A."/>
            <person name="Saw J.H."/>
            <person name="Jorgensen S.L."/>
            <person name="Zaremba-Niedzwiedzka K."/>
            <person name="Martijn J."/>
            <person name="Lind A.E."/>
            <person name="van Eijk R."/>
            <person name="Schleper C."/>
            <person name="Guy L."/>
            <person name="Ettema T.J."/>
        </authorList>
    </citation>
    <scope>NUCLEOTIDE SEQUENCE</scope>
</reference>
<dbReference type="AlphaFoldDB" id="A0A0F9E8M7"/>
<evidence type="ECO:0000256" key="1">
    <source>
        <dbReference type="SAM" id="MobiDB-lite"/>
    </source>
</evidence>
<protein>
    <recommendedName>
        <fullName evidence="2">Bacteriophage lambda Replication protein O N-terminal domain-containing protein</fullName>
    </recommendedName>
</protein>
<accession>A0A0F9E8M7</accession>
<dbReference type="EMBL" id="LAZR01028437">
    <property type="protein sequence ID" value="KKL62611.1"/>
    <property type="molecule type" value="Genomic_DNA"/>
</dbReference>
<sequence>MEVSLPPNVKKVNSDGAKMSNQKVVTVFPFADPGRKYTMMDNFLFDCIMPLVKPNAWKILCLIIRKTRGWHKTSDQISFSQIKTGTGISSDETVNNALKQLIGQGYILADKGGQWDATEYAINTNFSTTKIEVGKETTTEIVVEPTTEIVVAPTTKIVDTKETSLKKDKNKQLSANADYSRPISLLSEKEVKALKLPLVDWQQYLTDEQAERNRSGVLKFLKAKIAIGPLLPSTDAAKALFEKLEVEARAKGRAGPKSFPTMACKKKFDQTAGRLNGVLETAIDNALAAGITALPRVIAYISSPKWAEETTNERRTASPTTTRQRQTYGKTGEKQGSQFSPPAGSGQTPEMAGKLRDAFAPK</sequence>
<dbReference type="Pfam" id="PF04492">
    <property type="entry name" value="Phage_rep_O"/>
    <property type="match status" value="1"/>
</dbReference>
<feature type="region of interest" description="Disordered" evidence="1">
    <location>
        <begin position="308"/>
        <end position="362"/>
    </location>
</feature>
<evidence type="ECO:0000313" key="3">
    <source>
        <dbReference type="EMBL" id="KKL62611.1"/>
    </source>
</evidence>
<feature type="compositionally biased region" description="Polar residues" evidence="1">
    <location>
        <begin position="317"/>
        <end position="348"/>
    </location>
</feature>
<proteinExistence type="predicted"/>
<evidence type="ECO:0000259" key="2">
    <source>
        <dbReference type="Pfam" id="PF04492"/>
    </source>
</evidence>
<dbReference type="Gene3D" id="1.10.10.10">
    <property type="entry name" value="Winged helix-like DNA-binding domain superfamily/Winged helix DNA-binding domain"/>
    <property type="match status" value="1"/>
</dbReference>